<evidence type="ECO:0000256" key="2">
    <source>
        <dbReference type="ARBA" id="ARBA00022723"/>
    </source>
</evidence>
<organism evidence="9 10">
    <name type="scientific">Capillimicrobium parvum</name>
    <dbReference type="NCBI Taxonomy" id="2884022"/>
    <lineage>
        <taxon>Bacteria</taxon>
        <taxon>Bacillati</taxon>
        <taxon>Actinomycetota</taxon>
        <taxon>Thermoleophilia</taxon>
        <taxon>Solirubrobacterales</taxon>
        <taxon>Capillimicrobiaceae</taxon>
        <taxon>Capillimicrobium</taxon>
    </lineage>
</organism>
<evidence type="ECO:0000313" key="10">
    <source>
        <dbReference type="Proteomes" id="UP001162834"/>
    </source>
</evidence>
<evidence type="ECO:0000256" key="7">
    <source>
        <dbReference type="ARBA" id="ARBA00093796"/>
    </source>
</evidence>
<sequence length="75" mass="7934">MSAQATAPDQRLAAGPYCDGCGRPADEGDHGRCRARRAATDPPRWCTACGRKLVVQVLPVGWTARCVKCGPLPPS</sequence>
<dbReference type="InterPro" id="IPR058605">
    <property type="entry name" value="BsaP_C"/>
</dbReference>
<keyword evidence="10" id="KW-1185">Reference proteome</keyword>
<evidence type="ECO:0000259" key="8">
    <source>
        <dbReference type="Pfam" id="PF26519"/>
    </source>
</evidence>
<dbReference type="KEGG" id="sbae:DSM104329_05484"/>
<evidence type="ECO:0000256" key="4">
    <source>
        <dbReference type="ARBA" id="ARBA00023004"/>
    </source>
</evidence>
<comment type="cofactor">
    <cofactor evidence="1">
        <name>iron-sulfur cluster</name>
        <dbReference type="ChEBI" id="CHEBI:30408"/>
    </cofactor>
</comment>
<evidence type="ECO:0000256" key="6">
    <source>
        <dbReference type="ARBA" id="ARBA00093780"/>
    </source>
</evidence>
<evidence type="ECO:0000313" key="9">
    <source>
        <dbReference type="EMBL" id="UGS39052.1"/>
    </source>
</evidence>
<gene>
    <name evidence="9" type="ORF">DSM104329_05484</name>
</gene>
<feature type="domain" description="Biotin synthase auxiliary protein C-terminal" evidence="8">
    <location>
        <begin position="53"/>
        <end position="68"/>
    </location>
</feature>
<evidence type="ECO:0000256" key="3">
    <source>
        <dbReference type="ARBA" id="ARBA00022756"/>
    </source>
</evidence>
<keyword evidence="3" id="KW-0093">Biotin biosynthesis</keyword>
<dbReference type="RefSeq" id="WP_259313061.1">
    <property type="nucleotide sequence ID" value="NZ_CP087164.1"/>
</dbReference>
<proteinExistence type="inferred from homology"/>
<keyword evidence="4" id="KW-0408">Iron</keyword>
<comment type="function">
    <text evidence="5">Required for the activity of the biotin synthase BioB.</text>
</comment>
<reference evidence="9" key="1">
    <citation type="journal article" date="2022" name="Int. J. Syst. Evol. Microbiol.">
        <title>Pseudomonas aegrilactucae sp. nov. and Pseudomonas morbosilactucae sp. nov., pathogens causing bacterial rot of lettuce in Japan.</title>
        <authorList>
            <person name="Sawada H."/>
            <person name="Fujikawa T."/>
            <person name="Satou M."/>
        </authorList>
    </citation>
    <scope>NUCLEOTIDE SEQUENCE</scope>
    <source>
        <strain evidence="9">0166_1</strain>
    </source>
</reference>
<dbReference type="Proteomes" id="UP001162834">
    <property type="component" value="Chromosome"/>
</dbReference>
<dbReference type="EMBL" id="CP087164">
    <property type="protein sequence ID" value="UGS39052.1"/>
    <property type="molecule type" value="Genomic_DNA"/>
</dbReference>
<evidence type="ECO:0000256" key="1">
    <source>
        <dbReference type="ARBA" id="ARBA00001915"/>
    </source>
</evidence>
<protein>
    <recommendedName>
        <fullName evidence="7">Biotin synthase auxiliary protein</fullName>
    </recommendedName>
</protein>
<dbReference type="Pfam" id="PF26519">
    <property type="entry name" value="BsaP"/>
    <property type="match status" value="1"/>
</dbReference>
<keyword evidence="2" id="KW-0479">Metal-binding</keyword>
<comment type="similarity">
    <text evidence="6">Belongs to the BsaP family.</text>
</comment>
<dbReference type="AlphaFoldDB" id="A0A9E6Y6I2"/>
<evidence type="ECO:0000256" key="5">
    <source>
        <dbReference type="ARBA" id="ARBA00093761"/>
    </source>
</evidence>
<accession>A0A9E6Y6I2</accession>
<name>A0A9E6Y6I2_9ACTN</name>